<name>A0A931E141_9CORY</name>
<comment type="caution">
    <text evidence="2">The sequence shown here is derived from an EMBL/GenBank/DDBJ whole genome shotgun (WGS) entry which is preliminary data.</text>
</comment>
<reference evidence="2" key="1">
    <citation type="submission" date="2020-11" db="EMBL/GenBank/DDBJ databases">
        <title>Sequencing the genomes of 1000 actinobacteria strains.</title>
        <authorList>
            <person name="Klenk H.-P."/>
        </authorList>
    </citation>
    <scope>NUCLEOTIDE SEQUENCE</scope>
    <source>
        <strain evidence="2">DSM 45632</strain>
    </source>
</reference>
<gene>
    <name evidence="2" type="ORF">IW254_000405</name>
</gene>
<protein>
    <recommendedName>
        <fullName evidence="1">GmrSD restriction endonucleases N-terminal domain-containing protein</fullName>
    </recommendedName>
</protein>
<keyword evidence="3" id="KW-1185">Reference proteome</keyword>
<sequence>MAFTTPSYSLTDLFTRAERGELQLPDFQRGYIWDVDRTRALISTVLRGYPVGAFLALDTRGVEPRFRPRPLPGAPSTDAEPGLLLLDGHHRLASLYRAFRGDGLVDVLDFRGGRIKRHFYVDVAAAVSTDPMPEEAVFAVDTDGIVRSHFGPEIEGGLFDREAMIRHRVVPVNSLLGDKGSDLLFDMAAACSDAQLREQIKEFHNRIVRPLAGYTIPVTRLDRRTSQIGVGQVFAQANSAGVKMDVFELLTASFALEDPQFILLDHWEAIAKELYARPALAKIDRIDFLRAVSLLVSSSNGPARGHRGDILNLKLGDYLWAADRMRDAFIQAAEFLEERCIFTVEQVPYTAQLVPLAVILARLTDAGVLTGDDTTAIDRVNCWFWSGVFGELYGAHAPSIRAGTDVDQVTDWAVGQTEDVPKTIQDAECTTESLFSADEDSGIYRGLFALLMARGALDWRTGKAFDAATVDELEPGFYPVFPPQFCHANGVDDRLAHSVLNRTPLGRRTEAVMEGGDPKRYLSRLQSKAIMEDEEFDSLLSTHELVPEYLFSSNWQAFFDDRLTRFRGMIEYAMDKPVR</sequence>
<dbReference type="Pfam" id="PF03235">
    <property type="entry name" value="GmrSD_N"/>
    <property type="match status" value="1"/>
</dbReference>
<organism evidence="2 3">
    <name type="scientific">Corynebacterium aquatimens</name>
    <dbReference type="NCBI Taxonomy" id="1190508"/>
    <lineage>
        <taxon>Bacteria</taxon>
        <taxon>Bacillati</taxon>
        <taxon>Actinomycetota</taxon>
        <taxon>Actinomycetes</taxon>
        <taxon>Mycobacteriales</taxon>
        <taxon>Corynebacteriaceae</taxon>
        <taxon>Corynebacterium</taxon>
    </lineage>
</organism>
<accession>A0A931E141</accession>
<evidence type="ECO:0000313" key="3">
    <source>
        <dbReference type="Proteomes" id="UP000658613"/>
    </source>
</evidence>
<dbReference type="InterPro" id="IPR004919">
    <property type="entry name" value="GmrSD_N"/>
</dbReference>
<dbReference type="Proteomes" id="UP000658613">
    <property type="component" value="Unassembled WGS sequence"/>
</dbReference>
<evidence type="ECO:0000313" key="2">
    <source>
        <dbReference type="EMBL" id="MBG6121436.1"/>
    </source>
</evidence>
<dbReference type="AlphaFoldDB" id="A0A931E141"/>
<dbReference type="RefSeq" id="WP_196823997.1">
    <property type="nucleotide sequence ID" value="NZ_CP046980.1"/>
</dbReference>
<dbReference type="PANTHER" id="PTHR37292:SF2">
    <property type="entry name" value="DUF262 DOMAIN-CONTAINING PROTEIN"/>
    <property type="match status" value="1"/>
</dbReference>
<dbReference type="EMBL" id="JADOUE010000001">
    <property type="protein sequence ID" value="MBG6121436.1"/>
    <property type="molecule type" value="Genomic_DNA"/>
</dbReference>
<evidence type="ECO:0000259" key="1">
    <source>
        <dbReference type="Pfam" id="PF03235"/>
    </source>
</evidence>
<dbReference type="PANTHER" id="PTHR37292">
    <property type="entry name" value="VNG6097C"/>
    <property type="match status" value="1"/>
</dbReference>
<proteinExistence type="predicted"/>
<feature type="domain" description="GmrSD restriction endonucleases N-terminal" evidence="1">
    <location>
        <begin position="10"/>
        <end position="254"/>
    </location>
</feature>